<dbReference type="KEGG" id="mes:Meso_2593"/>
<feature type="domain" description="AprE-like long alpha-helical hairpin" evidence="6">
    <location>
        <begin position="179"/>
        <end position="363"/>
    </location>
</feature>
<evidence type="ECO:0000256" key="1">
    <source>
        <dbReference type="ARBA" id="ARBA00022729"/>
    </source>
</evidence>
<dbReference type="HOGENOM" id="CLU_037300_1_0_5"/>
<accession>Q11F48</accession>
<dbReference type="eggNOG" id="COG1596">
    <property type="taxonomic scope" value="Bacteria"/>
</dbReference>
<dbReference type="Gene3D" id="3.10.560.10">
    <property type="entry name" value="Outer membrane lipoprotein wza domain like"/>
    <property type="match status" value="1"/>
</dbReference>
<dbReference type="Pfam" id="PF25994">
    <property type="entry name" value="HH_AprE"/>
    <property type="match status" value="1"/>
</dbReference>
<gene>
    <name evidence="7" type="ordered locus">Meso_2593</name>
</gene>
<dbReference type="STRING" id="266779.Meso_2593"/>
<dbReference type="Gene3D" id="3.30.1950.10">
    <property type="entry name" value="wza like domain"/>
    <property type="match status" value="1"/>
</dbReference>
<feature type="domain" description="Soluble ligand binding" evidence="5">
    <location>
        <begin position="127"/>
        <end position="161"/>
    </location>
</feature>
<feature type="coiled-coil region" evidence="2">
    <location>
        <begin position="316"/>
        <end position="358"/>
    </location>
</feature>
<dbReference type="AlphaFoldDB" id="Q11F48"/>
<keyword evidence="1 3" id="KW-0732">Signal</keyword>
<protein>
    <submittedName>
        <fullName evidence="7">Polysaccharide export protein</fullName>
    </submittedName>
</protein>
<dbReference type="PANTHER" id="PTHR33619">
    <property type="entry name" value="POLYSACCHARIDE EXPORT PROTEIN GFCE-RELATED"/>
    <property type="match status" value="1"/>
</dbReference>
<dbReference type="InterPro" id="IPR003715">
    <property type="entry name" value="Poly_export_N"/>
</dbReference>
<dbReference type="GO" id="GO:0015159">
    <property type="term" value="F:polysaccharide transmembrane transporter activity"/>
    <property type="evidence" value="ECO:0007669"/>
    <property type="project" value="InterPro"/>
</dbReference>
<dbReference type="EMBL" id="CP000390">
    <property type="protein sequence ID" value="ABG63977.1"/>
    <property type="molecule type" value="Genomic_DNA"/>
</dbReference>
<dbReference type="PANTHER" id="PTHR33619:SF3">
    <property type="entry name" value="POLYSACCHARIDE EXPORT PROTEIN GFCE-RELATED"/>
    <property type="match status" value="1"/>
</dbReference>
<feature type="coiled-coil region" evidence="2">
    <location>
        <begin position="243"/>
        <end position="277"/>
    </location>
</feature>
<dbReference type="InterPro" id="IPR049712">
    <property type="entry name" value="Poly_export"/>
</dbReference>
<proteinExistence type="predicted"/>
<organism evidence="7">
    <name type="scientific">Chelativorans sp. (strain BNC1)</name>
    <dbReference type="NCBI Taxonomy" id="266779"/>
    <lineage>
        <taxon>Bacteria</taxon>
        <taxon>Pseudomonadati</taxon>
        <taxon>Pseudomonadota</taxon>
        <taxon>Alphaproteobacteria</taxon>
        <taxon>Hyphomicrobiales</taxon>
        <taxon>Phyllobacteriaceae</taxon>
        <taxon>Chelativorans</taxon>
    </lineage>
</organism>
<dbReference type="InterPro" id="IPR019554">
    <property type="entry name" value="Soluble_ligand-bd"/>
</dbReference>
<keyword evidence="2" id="KW-0175">Coiled coil</keyword>
<evidence type="ECO:0000256" key="2">
    <source>
        <dbReference type="SAM" id="Coils"/>
    </source>
</evidence>
<dbReference type="InterPro" id="IPR058781">
    <property type="entry name" value="HH_AprE-like"/>
</dbReference>
<name>Q11F48_CHESB</name>
<reference evidence="7" key="1">
    <citation type="submission" date="2006-06" db="EMBL/GenBank/DDBJ databases">
        <title>Complete sequence of chromosome of Chelativorans sp. BNC1.</title>
        <authorList>
            <consortium name="US DOE Joint Genome Institute"/>
            <person name="Copeland A."/>
            <person name="Lucas S."/>
            <person name="Lapidus A."/>
            <person name="Barry K."/>
            <person name="Detter J.C."/>
            <person name="Glavina del Rio T."/>
            <person name="Hammon N."/>
            <person name="Israni S."/>
            <person name="Dalin E."/>
            <person name="Tice H."/>
            <person name="Pitluck S."/>
            <person name="Chertkov O."/>
            <person name="Brettin T."/>
            <person name="Bruce D."/>
            <person name="Han C."/>
            <person name="Tapia R."/>
            <person name="Gilna P."/>
            <person name="Schmutz J."/>
            <person name="Larimer F."/>
            <person name="Land M."/>
            <person name="Hauser L."/>
            <person name="Kyrpides N."/>
            <person name="Mikhailova N."/>
            <person name="Richardson P."/>
        </authorList>
    </citation>
    <scope>NUCLEOTIDE SEQUENCE</scope>
    <source>
        <strain evidence="7">BNC1</strain>
    </source>
</reference>
<feature type="domain" description="Polysaccharide export protein N-terminal" evidence="4">
    <location>
        <begin position="40"/>
        <end position="121"/>
    </location>
</feature>
<evidence type="ECO:0000259" key="5">
    <source>
        <dbReference type="Pfam" id="PF10531"/>
    </source>
</evidence>
<evidence type="ECO:0000256" key="3">
    <source>
        <dbReference type="SAM" id="SignalP"/>
    </source>
</evidence>
<evidence type="ECO:0000313" key="7">
    <source>
        <dbReference type="EMBL" id="ABG63977.1"/>
    </source>
</evidence>
<dbReference type="Pfam" id="PF02563">
    <property type="entry name" value="Poly_export"/>
    <property type="match status" value="1"/>
</dbReference>
<evidence type="ECO:0000259" key="6">
    <source>
        <dbReference type="Pfam" id="PF25994"/>
    </source>
</evidence>
<sequence length="442" mass="48491" precursor="true">MCGIDTDRKPVFSLARLAPAAIALMACVGSVAASAEELFLLRPQTRVKVTVLEWMPTAGEYREWTALNGEYVVSTAGSISVPLVGEVSADGRTVLEVAGRIAEALRQQTGLVNPPATSVEVVRYPSIYVNGSVDRPGEFEYRPGLTVLQALAMAGGRVRRTDPLGGYSELEQIRYVGKLGRAELEMNRSAVKQARLEAELQEKSTIELPAELQQGSAKQSVEAILREEEAIFSARTDSFARQLRSLEELSALFAEEIKVLEEKMAAQDRQVSIAEAELKDISKLVNSGTVTKSRETSLERILADLQSDRLDLAIASMRAKQRLSETERDIVNLKSQRKTEIVRDLQVVNSELEELRLRREISRQLLQATGASISRRGMELMMDNQTLSFFIVRGGDNGETFQASPATRLEPGDVLEVRLDFPEMAAGTAPSAPAASVNLLSR</sequence>
<dbReference type="Pfam" id="PF10531">
    <property type="entry name" value="SLBB"/>
    <property type="match status" value="1"/>
</dbReference>
<feature type="signal peptide" evidence="3">
    <location>
        <begin position="1"/>
        <end position="35"/>
    </location>
</feature>
<evidence type="ECO:0000259" key="4">
    <source>
        <dbReference type="Pfam" id="PF02563"/>
    </source>
</evidence>
<feature type="chain" id="PRO_5004180199" evidence="3">
    <location>
        <begin position="36"/>
        <end position="442"/>
    </location>
</feature>